<organism evidence="2 3">
    <name type="scientific">Phialocephala subalpina</name>
    <dbReference type="NCBI Taxonomy" id="576137"/>
    <lineage>
        <taxon>Eukaryota</taxon>
        <taxon>Fungi</taxon>
        <taxon>Dikarya</taxon>
        <taxon>Ascomycota</taxon>
        <taxon>Pezizomycotina</taxon>
        <taxon>Leotiomycetes</taxon>
        <taxon>Helotiales</taxon>
        <taxon>Mollisiaceae</taxon>
        <taxon>Phialocephala</taxon>
        <taxon>Phialocephala fortinii species complex</taxon>
    </lineage>
</organism>
<keyword evidence="3" id="KW-1185">Reference proteome</keyword>
<accession>A0A1L7XH11</accession>
<evidence type="ECO:0000313" key="2">
    <source>
        <dbReference type="EMBL" id="CZR64298.1"/>
    </source>
</evidence>
<dbReference type="OrthoDB" id="3555312at2759"/>
<dbReference type="AlphaFoldDB" id="A0A1L7XH11"/>
<feature type="compositionally biased region" description="Polar residues" evidence="1">
    <location>
        <begin position="84"/>
        <end position="95"/>
    </location>
</feature>
<sequence>MVKVWVTGRADPEKSQQPSTASESMSAPIKIPIIQQRRSKNVSSHERHSTTSLPTRTLIPRKRQFSQAFPASKRPTDLDDIYPPSSNSGRTSSNTEPEDSQEKGTTNTMKTKIRCYCHDAENEDMGMCIVCGWSYDEDERNNVVTPALSPSSSLTSISTLAADIVNNYSDPDEDGTTTESVFSPRYRCHCPGTLGKEDPYYCDDCGLESHELEQGRIALTRTRTPSLTSWLGDTEPEVYEKVPNKKGHIVHWDPFTRDTGYQKEWHKRGDWRLPKKKDGRWKYAKFQWALEEIPDLGVLDEETVVEAVSILGQKHTDIVREVTDEAGRTRELVDPLLHFGKSDTETEWGPNGDDSEDDREALDLDDVSLSSSKLQPTSEEILYQSTLKALLQCVEAHVDSIVLCTHCRVLHPSAFYTAYPPHAPCPATSNLSVSSCWTTTSVSPRDNLFTRPANFIDLQTAMKAWRSDDWIWVDFKGKMGIWHKDPELSLERDLNPRSVTSTWWGSSAITTEWCVAKSRGRDRLMYRTQHFWFMKQESMGDHLRKYIESEMQDLTIGRWCTNGGVRGLCDHQEKDQKFWEFDDPGKYSGVRRCDKCALEWEVYIGDVMSEEPPLPQTGFKLDFSEKPATEMEKTRKTVTETGPGPGPDRCLGTRPTTPENKGELVVLTCWRDFGACKSVCDPRWSAHFKEYESINFLGTDSLGNEDGWMDEENEEPAQDWELGGIKKAFETVDVYVDQEGVGDLKASLDERYGRRLKWLLGLISSWEYEETYTVRFWDLAKIAPKSPMSPIYAKERMLGDGASAQERRAERQRIDGLGSYTWGGDEGI</sequence>
<protein>
    <submittedName>
        <fullName evidence="2">Uncharacterized protein</fullName>
    </submittedName>
</protein>
<evidence type="ECO:0000313" key="3">
    <source>
        <dbReference type="Proteomes" id="UP000184330"/>
    </source>
</evidence>
<name>A0A1L7XH11_9HELO</name>
<dbReference type="EMBL" id="FJOG01000026">
    <property type="protein sequence ID" value="CZR64298.1"/>
    <property type="molecule type" value="Genomic_DNA"/>
</dbReference>
<feature type="compositionally biased region" description="Polar residues" evidence="1">
    <location>
        <begin position="15"/>
        <end position="25"/>
    </location>
</feature>
<evidence type="ECO:0000256" key="1">
    <source>
        <dbReference type="SAM" id="MobiDB-lite"/>
    </source>
</evidence>
<feature type="region of interest" description="Disordered" evidence="1">
    <location>
        <begin position="1"/>
        <end position="106"/>
    </location>
</feature>
<feature type="region of interest" description="Disordered" evidence="1">
    <location>
        <begin position="630"/>
        <end position="657"/>
    </location>
</feature>
<gene>
    <name evidence="2" type="ORF">PAC_14196</name>
</gene>
<reference evidence="2 3" key="1">
    <citation type="submission" date="2016-03" db="EMBL/GenBank/DDBJ databases">
        <authorList>
            <person name="Ploux O."/>
        </authorList>
    </citation>
    <scope>NUCLEOTIDE SEQUENCE [LARGE SCALE GENOMIC DNA]</scope>
    <source>
        <strain evidence="2 3">UAMH 11012</strain>
    </source>
</reference>
<dbReference type="Proteomes" id="UP000184330">
    <property type="component" value="Unassembled WGS sequence"/>
</dbReference>
<proteinExistence type="predicted"/>